<feature type="transmembrane region" description="Helical" evidence="1">
    <location>
        <begin position="170"/>
        <end position="191"/>
    </location>
</feature>
<dbReference type="GO" id="GO:0032153">
    <property type="term" value="C:cell division site"/>
    <property type="evidence" value="ECO:0007669"/>
    <property type="project" value="TreeGrafter"/>
</dbReference>
<dbReference type="EMBL" id="VWOJ01000002">
    <property type="protein sequence ID" value="KAA5803944.1"/>
    <property type="molecule type" value="Genomic_DNA"/>
</dbReference>
<dbReference type="GO" id="GO:0016020">
    <property type="term" value="C:membrane"/>
    <property type="evidence" value="ECO:0007669"/>
    <property type="project" value="InterPro"/>
</dbReference>
<proteinExistence type="predicted"/>
<dbReference type="GO" id="GO:0051301">
    <property type="term" value="P:cell division"/>
    <property type="evidence" value="ECO:0007669"/>
    <property type="project" value="InterPro"/>
</dbReference>
<evidence type="ECO:0000256" key="1">
    <source>
        <dbReference type="SAM" id="Phobius"/>
    </source>
</evidence>
<keyword evidence="1" id="KW-0472">Membrane</keyword>
<reference evidence="2 3" key="1">
    <citation type="submission" date="2019-09" db="EMBL/GenBank/DDBJ databases">
        <authorList>
            <person name="Kevbrin V."/>
            <person name="Grouzdev D.S."/>
        </authorList>
    </citation>
    <scope>NUCLEOTIDE SEQUENCE [LARGE SCALE GENOMIC DNA]</scope>
    <source>
        <strain evidence="2 3">G-192</strain>
    </source>
</reference>
<feature type="transmembrane region" description="Helical" evidence="1">
    <location>
        <begin position="265"/>
        <end position="290"/>
    </location>
</feature>
<protein>
    <recommendedName>
        <fullName evidence="4">Cell division protein FtsX</fullName>
    </recommendedName>
</protein>
<gene>
    <name evidence="2" type="ORF">F1654_09130</name>
</gene>
<keyword evidence="1" id="KW-1133">Transmembrane helix</keyword>
<name>A0A5M6ZJN0_9PROT</name>
<evidence type="ECO:0000313" key="3">
    <source>
        <dbReference type="Proteomes" id="UP000325122"/>
    </source>
</evidence>
<evidence type="ECO:0000313" key="2">
    <source>
        <dbReference type="EMBL" id="KAA5803944.1"/>
    </source>
</evidence>
<dbReference type="Proteomes" id="UP000325122">
    <property type="component" value="Unassembled WGS sequence"/>
</dbReference>
<feature type="transmembrane region" description="Helical" evidence="1">
    <location>
        <begin position="223"/>
        <end position="245"/>
    </location>
</feature>
<evidence type="ECO:0008006" key="4">
    <source>
        <dbReference type="Google" id="ProtNLM"/>
    </source>
</evidence>
<dbReference type="AlphaFoldDB" id="A0A5M6ZJN0"/>
<feature type="transmembrane region" description="Helical" evidence="1">
    <location>
        <begin position="24"/>
        <end position="46"/>
    </location>
</feature>
<keyword evidence="3" id="KW-1185">Reference proteome</keyword>
<dbReference type="PANTHER" id="PTHR47755:SF1">
    <property type="entry name" value="CELL DIVISION PROTEIN FTSX"/>
    <property type="match status" value="1"/>
</dbReference>
<dbReference type="PANTHER" id="PTHR47755">
    <property type="entry name" value="CELL DIVISION PROTEIN FTSX"/>
    <property type="match status" value="1"/>
</dbReference>
<dbReference type="InterPro" id="IPR004513">
    <property type="entry name" value="FtsX"/>
</dbReference>
<keyword evidence="1" id="KW-0812">Transmembrane</keyword>
<comment type="caution">
    <text evidence="2">The sequence shown here is derived from an EMBL/GenBank/DDBJ whole genome shotgun (WGS) entry which is preliminary data.</text>
</comment>
<dbReference type="RefSeq" id="WP_150023211.1">
    <property type="nucleotide sequence ID" value="NZ_VWOJ01000002.1"/>
</dbReference>
<accession>A0A5M6ZJN0</accession>
<organism evidence="2 3">
    <name type="scientific">Alkalicaulis satelles</name>
    <dbReference type="NCBI Taxonomy" id="2609175"/>
    <lineage>
        <taxon>Bacteria</taxon>
        <taxon>Pseudomonadati</taxon>
        <taxon>Pseudomonadota</taxon>
        <taxon>Alphaproteobacteria</taxon>
        <taxon>Maricaulales</taxon>
        <taxon>Maricaulaceae</taxon>
        <taxon>Alkalicaulis</taxon>
    </lineage>
</organism>
<sequence>MSTQDKPRRTAPLLPPDHARDRPLFAVAAILVFLASLAALGAAGAWRASDGWTAQLAGELTVQLIAVDGRDADADAYLAAQQIARLPGVISADARSRADAEALLRPWLGPAGLPDDLPVPRLIAVRIDPENPPAPGAIETLLSDEPYEVAVDDHARWEAAVQQAAGAVRYFALALMGVLVLAAGAVITFAARASLAARWDVAEALHLVGAPDRYVTGIFQRRFFFLGLKAGLAGAVLAVGAGLALAEAGGAAGQAFFLPGLDIGWSAAAIPPVAALASALIAAGTARLAVGAELKARWP</sequence>